<dbReference type="PANTHER" id="PTHR43353">
    <property type="entry name" value="SUCCINATE-SEMIALDEHYDE DEHYDROGENASE, MITOCHONDRIAL"/>
    <property type="match status" value="1"/>
</dbReference>
<dbReference type="Gene3D" id="3.40.605.10">
    <property type="entry name" value="Aldehyde Dehydrogenase, Chain A, domain 1"/>
    <property type="match status" value="1"/>
</dbReference>
<proteinExistence type="predicted"/>
<dbReference type="CDD" id="cd07129">
    <property type="entry name" value="ALDH_KGSADH"/>
    <property type="match status" value="1"/>
</dbReference>
<evidence type="ECO:0000256" key="1">
    <source>
        <dbReference type="ARBA" id="ARBA00023002"/>
    </source>
</evidence>
<keyword evidence="1" id="KW-0560">Oxidoreductase</keyword>
<dbReference type="RefSeq" id="WP_344140018.1">
    <property type="nucleotide sequence ID" value="NZ_BAAAQI010000001.1"/>
</dbReference>
<dbReference type="InterPro" id="IPR015590">
    <property type="entry name" value="Aldehyde_DH_dom"/>
</dbReference>
<dbReference type="Gene3D" id="3.40.309.10">
    <property type="entry name" value="Aldehyde Dehydrogenase, Chain A, domain 2"/>
    <property type="match status" value="1"/>
</dbReference>
<dbReference type="InterPro" id="IPR050740">
    <property type="entry name" value="Aldehyde_DH_Superfamily"/>
</dbReference>
<dbReference type="InterPro" id="IPR016163">
    <property type="entry name" value="Ald_DH_C"/>
</dbReference>
<feature type="domain" description="Aldehyde dehydrogenase" evidence="2">
    <location>
        <begin position="27"/>
        <end position="467"/>
    </location>
</feature>
<dbReference type="EMBL" id="JBHSIY010000006">
    <property type="protein sequence ID" value="MFC4866374.1"/>
    <property type="molecule type" value="Genomic_DNA"/>
</dbReference>
<comment type="caution">
    <text evidence="3">The sequence shown here is derived from an EMBL/GenBank/DDBJ whole genome shotgun (WGS) entry which is preliminary data.</text>
</comment>
<name>A0ABV9SJ94_9ACTN</name>
<dbReference type="Pfam" id="PF00171">
    <property type="entry name" value="Aldedh"/>
    <property type="match status" value="1"/>
</dbReference>
<dbReference type="PANTHER" id="PTHR43353:SF3">
    <property type="entry name" value="ALDEHYDE DEHYDROGENASE-RELATED"/>
    <property type="match status" value="1"/>
</dbReference>
<dbReference type="InterPro" id="IPR016161">
    <property type="entry name" value="Ald_DH/histidinol_DH"/>
</dbReference>
<dbReference type="Proteomes" id="UP001595858">
    <property type="component" value="Unassembled WGS sequence"/>
</dbReference>
<evidence type="ECO:0000259" key="2">
    <source>
        <dbReference type="Pfam" id="PF00171"/>
    </source>
</evidence>
<gene>
    <name evidence="3" type="ORF">ACFPCZ_07005</name>
</gene>
<keyword evidence="4" id="KW-1185">Reference proteome</keyword>
<evidence type="ECO:0000313" key="3">
    <source>
        <dbReference type="EMBL" id="MFC4866374.1"/>
    </source>
</evidence>
<dbReference type="InterPro" id="IPR016162">
    <property type="entry name" value="Ald_DH_N"/>
</dbReference>
<reference evidence="4" key="1">
    <citation type="journal article" date="2019" name="Int. J. Syst. Evol. Microbiol.">
        <title>The Global Catalogue of Microorganisms (GCM) 10K type strain sequencing project: providing services to taxonomists for standard genome sequencing and annotation.</title>
        <authorList>
            <consortium name="The Broad Institute Genomics Platform"/>
            <consortium name="The Broad Institute Genome Sequencing Center for Infectious Disease"/>
            <person name="Wu L."/>
            <person name="Ma J."/>
        </authorList>
    </citation>
    <scope>NUCLEOTIDE SEQUENCE [LARGE SCALE GENOMIC DNA]</scope>
    <source>
        <strain evidence="4">CGMCC 4.7304</strain>
    </source>
</reference>
<evidence type="ECO:0000313" key="4">
    <source>
        <dbReference type="Proteomes" id="UP001595858"/>
    </source>
</evidence>
<organism evidence="3 4">
    <name type="scientific">Streptomonospora arabica</name>
    <dbReference type="NCBI Taxonomy" id="412417"/>
    <lineage>
        <taxon>Bacteria</taxon>
        <taxon>Bacillati</taxon>
        <taxon>Actinomycetota</taxon>
        <taxon>Actinomycetes</taxon>
        <taxon>Streptosporangiales</taxon>
        <taxon>Nocardiopsidaceae</taxon>
        <taxon>Streptomonospora</taxon>
    </lineage>
</organism>
<dbReference type="SUPFAM" id="SSF53720">
    <property type="entry name" value="ALDH-like"/>
    <property type="match status" value="1"/>
</dbReference>
<accession>A0ABV9SJ94</accession>
<dbReference type="InterPro" id="IPR044151">
    <property type="entry name" value="ALDH_KGSADH"/>
</dbReference>
<protein>
    <submittedName>
        <fullName evidence="3">Aldehyde dehydrogenase (NADP(+))</fullName>
    </submittedName>
</protein>
<sequence>MNPSTENALPAAGTGFLGGEELRGSGAAFRAVDPATAAPVGPEFTSCGVDDVARAADLARTAYDANRSLPEGWQAVLLRGVAERLEAARDSIVEAAGAETGIGEGRLEGELARTRNQLNGFARVVEEGDYREALRVEAAPDANPPRPDLRRVLLPVGPVAVFGASNFPLAFSTAGGDTASALAAGCPVLVKAHPSHPATSEIVGRAVVDAVAAAGAHPGTFALLHGAGNETGAALVTAPEVRAVGFTGSFAGGRVLTDLAAARPRPIPVFAEMGSLNPVFVTEAAARERLGEIAEGFAASMTVGAGQMCTKPGLVFTTRGREFAERAAARLDGAEPGVLLNTATRDALADRLAASTGAAGVEVVTKRRDAFEGPGLRAAPVLLLAGLDDLAAAPELREEHFGPVAVVVDVGSEERFFEAVRLMPGSLTATIHAEPEDHAGLAPLAAELAELAGRVVHNGFPTGVAVNAAQTHGGPYPATSDSAHTSVGWTAVRRFQRPVTFQDAPEALLPGSLRGT</sequence>